<feature type="compositionally biased region" description="Pro residues" evidence="1">
    <location>
        <begin position="108"/>
        <end position="126"/>
    </location>
</feature>
<proteinExistence type="predicted"/>
<evidence type="ECO:0000313" key="2">
    <source>
        <dbReference type="EMBL" id="MEE2039724.1"/>
    </source>
</evidence>
<name>A0ABU7KBX3_9ACTN</name>
<evidence type="ECO:0000313" key="3">
    <source>
        <dbReference type="Proteomes" id="UP001356095"/>
    </source>
</evidence>
<dbReference type="EMBL" id="JAUZMY010000022">
    <property type="protein sequence ID" value="MEE2039724.1"/>
    <property type="molecule type" value="Genomic_DNA"/>
</dbReference>
<organism evidence="2 3">
    <name type="scientific">Nocardiopsis codii</name>
    <dbReference type="NCBI Taxonomy" id="3065942"/>
    <lineage>
        <taxon>Bacteria</taxon>
        <taxon>Bacillati</taxon>
        <taxon>Actinomycetota</taxon>
        <taxon>Actinomycetes</taxon>
        <taxon>Streptosporangiales</taxon>
        <taxon>Nocardiopsidaceae</taxon>
        <taxon>Nocardiopsis</taxon>
    </lineage>
</organism>
<evidence type="ECO:0000256" key="1">
    <source>
        <dbReference type="SAM" id="MobiDB-lite"/>
    </source>
</evidence>
<feature type="compositionally biased region" description="Basic and acidic residues" evidence="1">
    <location>
        <begin position="1"/>
        <end position="18"/>
    </location>
</feature>
<accession>A0ABU7KBX3</accession>
<feature type="region of interest" description="Disordered" evidence="1">
    <location>
        <begin position="1"/>
        <end position="155"/>
    </location>
</feature>
<keyword evidence="3" id="KW-1185">Reference proteome</keyword>
<comment type="caution">
    <text evidence="2">The sequence shown here is derived from an EMBL/GenBank/DDBJ whole genome shotgun (WGS) entry which is preliminary data.</text>
</comment>
<dbReference type="Proteomes" id="UP001356095">
    <property type="component" value="Unassembled WGS sequence"/>
</dbReference>
<protein>
    <submittedName>
        <fullName evidence="2">Uncharacterized protein</fullName>
    </submittedName>
</protein>
<dbReference type="RefSeq" id="WP_330093491.1">
    <property type="nucleotide sequence ID" value="NZ_JAUZMY010000022.1"/>
</dbReference>
<reference evidence="2 3" key="1">
    <citation type="submission" date="2023-08" db="EMBL/GenBank/DDBJ databases">
        <authorList>
            <person name="Girao M."/>
            <person name="Carvalho M.F."/>
        </authorList>
    </citation>
    <scope>NUCLEOTIDE SEQUENCE [LARGE SCALE GENOMIC DNA]</scope>
    <source>
        <strain evidence="2 3">CT-R113</strain>
    </source>
</reference>
<sequence length="232" mass="24123">MSDHDDTAGRTEQDQDKRGVRRTPRAQGRSGPRGRQEPGTAGEPRPAGGKAPEQRRRSGAHAGTAHVAGPGAEAVREEPRPVDAGPGGQADPETARVVTVDAQVTDPEPSPTPSVSPVTAPEPEPAPAGQDRAAPGSAPGAWRLGPRGLEPGEVRDRWKEAQGGFVDDPRGAVRDADALAEEVADAVVAELGARRSALRSAWSDGDGSDTESLRLALRDYRSFVDHLVGGGP</sequence>
<gene>
    <name evidence="2" type="ORF">Q8791_21115</name>
</gene>